<reference evidence="2 3" key="1">
    <citation type="submission" date="2020-08" db="EMBL/GenBank/DDBJ databases">
        <title>Genomic Encyclopedia of Type Strains, Phase III (KMG-III): the genomes of soil and plant-associated and newly described type strains.</title>
        <authorList>
            <person name="Whitman W."/>
        </authorList>
    </citation>
    <scope>NUCLEOTIDE SEQUENCE [LARGE SCALE GENOMIC DNA]</scope>
    <source>
        <strain evidence="2 3">CECT 7015</strain>
    </source>
</reference>
<accession>A0A839UL84</accession>
<gene>
    <name evidence="2" type="ORF">FHS21_006084</name>
</gene>
<dbReference type="EMBL" id="JACHXN010000037">
    <property type="protein sequence ID" value="MBB3149630.1"/>
    <property type="molecule type" value="Genomic_DNA"/>
</dbReference>
<feature type="chain" id="PRO_5032553676" description="Lipoprotein" evidence="1">
    <location>
        <begin position="21"/>
        <end position="117"/>
    </location>
</feature>
<name>A0A839UL84_9HYPH</name>
<evidence type="ECO:0000313" key="3">
    <source>
        <dbReference type="Proteomes" id="UP000554520"/>
    </source>
</evidence>
<dbReference type="PROSITE" id="PS51257">
    <property type="entry name" value="PROKAR_LIPOPROTEIN"/>
    <property type="match status" value="1"/>
</dbReference>
<protein>
    <recommendedName>
        <fullName evidence="4">Lipoprotein</fullName>
    </recommendedName>
</protein>
<evidence type="ECO:0000313" key="2">
    <source>
        <dbReference type="EMBL" id="MBB3149630.1"/>
    </source>
</evidence>
<dbReference type="AlphaFoldDB" id="A0A839UL84"/>
<feature type="signal peptide" evidence="1">
    <location>
        <begin position="1"/>
        <end position="20"/>
    </location>
</feature>
<proteinExistence type="predicted"/>
<keyword evidence="1" id="KW-0732">Signal</keyword>
<keyword evidence="3" id="KW-1185">Reference proteome</keyword>
<dbReference type="Proteomes" id="UP000554520">
    <property type="component" value="Unassembled WGS sequence"/>
</dbReference>
<comment type="caution">
    <text evidence="2">The sequence shown here is derived from an EMBL/GenBank/DDBJ whole genome shotgun (WGS) entry which is preliminary data.</text>
</comment>
<organism evidence="2 3">
    <name type="scientific">Phyllobacterium trifolii</name>
    <dbReference type="NCBI Taxonomy" id="300193"/>
    <lineage>
        <taxon>Bacteria</taxon>
        <taxon>Pseudomonadati</taxon>
        <taxon>Pseudomonadota</taxon>
        <taxon>Alphaproteobacteria</taxon>
        <taxon>Hyphomicrobiales</taxon>
        <taxon>Phyllobacteriaceae</taxon>
        <taxon>Phyllobacterium</taxon>
    </lineage>
</organism>
<evidence type="ECO:0008006" key="4">
    <source>
        <dbReference type="Google" id="ProtNLM"/>
    </source>
</evidence>
<sequence>MRLACYILTVAALVSSSSCTTSTVESNSFIDSKLAVNSLRNSVYDECGWDSEASTLTSLIPAISTGRDGFQRTTSAICAAAKGTPAPALPRDQVTVEVEGKLVRGRFLEPGETLAQD</sequence>
<evidence type="ECO:0000256" key="1">
    <source>
        <dbReference type="SAM" id="SignalP"/>
    </source>
</evidence>